<dbReference type="PANTHER" id="PTHR43344">
    <property type="entry name" value="PHOSPHOSERINE PHOSPHATASE"/>
    <property type="match status" value="1"/>
</dbReference>
<sequence>MRVAIFDFDGTLYSKETFQLMMDHLKHHPEHSKRYRMFYRAILPPYLGHKLKIYPEKKMRQRSVQAYLSALQTFSRNDLEQYFQEIAEKMHADMNPGVVERLKQHVANNDYVMLVSGAFMPLLEAVTKEMPIQTIIGTEVPYKNDLLDHRTPIAHIQGPLKTEKIKEALAGKEIDWANSSAYGDSFSDLPVLELVGNPVAVQPEPRLKTVAQQRNWEII</sequence>
<proteinExistence type="inferred from homology"/>
<dbReference type="Gene3D" id="3.40.50.1000">
    <property type="entry name" value="HAD superfamily/HAD-like"/>
    <property type="match status" value="1"/>
</dbReference>
<dbReference type="PROSITE" id="PS01228">
    <property type="entry name" value="COF_1"/>
    <property type="match status" value="1"/>
</dbReference>
<reference evidence="5 6" key="1">
    <citation type="journal article" date="2018" name="Int. J. Syst. Evol. Microbiol.">
        <title>Planococcus salinus sp. nov., a moderately halophilic bacterium isolated from a saline-alkali soil.</title>
        <authorList>
            <person name="Gan L."/>
        </authorList>
    </citation>
    <scope>NUCLEOTIDE SEQUENCE [LARGE SCALE GENOMIC DNA]</scope>
    <source>
        <strain evidence="5 6">LCB217</strain>
    </source>
</reference>
<dbReference type="GO" id="GO:0046872">
    <property type="term" value="F:metal ion binding"/>
    <property type="evidence" value="ECO:0007669"/>
    <property type="project" value="UniProtKB-KW"/>
</dbReference>
<dbReference type="RefSeq" id="WP_123166419.1">
    <property type="nucleotide sequence ID" value="NZ_RIAX01000015.1"/>
</dbReference>
<keyword evidence="2" id="KW-0479">Metal-binding</keyword>
<evidence type="ECO:0000256" key="3">
    <source>
        <dbReference type="ARBA" id="ARBA00022801"/>
    </source>
</evidence>
<keyword evidence="4" id="KW-0460">Magnesium</keyword>
<gene>
    <name evidence="5" type="ORF">EEX84_14780</name>
</gene>
<keyword evidence="6" id="KW-1185">Reference proteome</keyword>
<dbReference type="Pfam" id="PF12710">
    <property type="entry name" value="HAD"/>
    <property type="match status" value="1"/>
</dbReference>
<dbReference type="InterPro" id="IPR036412">
    <property type="entry name" value="HAD-like_sf"/>
</dbReference>
<protein>
    <submittedName>
        <fullName evidence="5">HAD-IB family hydrolase</fullName>
    </submittedName>
</protein>
<evidence type="ECO:0000313" key="5">
    <source>
        <dbReference type="EMBL" id="RNF38378.1"/>
    </source>
</evidence>
<dbReference type="Proteomes" id="UP000275473">
    <property type="component" value="Unassembled WGS sequence"/>
</dbReference>
<dbReference type="InterPro" id="IPR006385">
    <property type="entry name" value="HAD_hydro_SerB1"/>
</dbReference>
<dbReference type="PANTHER" id="PTHR43344:SF13">
    <property type="entry name" value="PHOSPHATASE RV3661-RELATED"/>
    <property type="match status" value="1"/>
</dbReference>
<dbReference type="EMBL" id="RIAX01000015">
    <property type="protein sequence ID" value="RNF38378.1"/>
    <property type="molecule type" value="Genomic_DNA"/>
</dbReference>
<comment type="caution">
    <text evidence="5">The sequence shown here is derived from an EMBL/GenBank/DDBJ whole genome shotgun (WGS) entry which is preliminary data.</text>
</comment>
<dbReference type="NCBIfam" id="TIGR01490">
    <property type="entry name" value="HAD-SF-IB-hyp1"/>
    <property type="match status" value="1"/>
</dbReference>
<evidence type="ECO:0000256" key="2">
    <source>
        <dbReference type="ARBA" id="ARBA00022723"/>
    </source>
</evidence>
<dbReference type="GO" id="GO:0016787">
    <property type="term" value="F:hydrolase activity"/>
    <property type="evidence" value="ECO:0007669"/>
    <property type="project" value="UniProtKB-KW"/>
</dbReference>
<dbReference type="InterPro" id="IPR050582">
    <property type="entry name" value="HAD-like_SerB"/>
</dbReference>
<organism evidence="5 6">
    <name type="scientific">Planococcus salinus</name>
    <dbReference type="NCBI Taxonomy" id="1848460"/>
    <lineage>
        <taxon>Bacteria</taxon>
        <taxon>Bacillati</taxon>
        <taxon>Bacillota</taxon>
        <taxon>Bacilli</taxon>
        <taxon>Bacillales</taxon>
        <taxon>Caryophanaceae</taxon>
        <taxon>Planococcus</taxon>
    </lineage>
</organism>
<dbReference type="OrthoDB" id="9794212at2"/>
<evidence type="ECO:0000256" key="4">
    <source>
        <dbReference type="ARBA" id="ARBA00022842"/>
    </source>
</evidence>
<keyword evidence="3 5" id="KW-0378">Hydrolase</keyword>
<dbReference type="SUPFAM" id="SSF56784">
    <property type="entry name" value="HAD-like"/>
    <property type="match status" value="1"/>
</dbReference>
<comment type="similarity">
    <text evidence="1">Belongs to the HAD-like hydrolase superfamily. SerB family.</text>
</comment>
<evidence type="ECO:0000313" key="6">
    <source>
        <dbReference type="Proteomes" id="UP000275473"/>
    </source>
</evidence>
<name>A0A3M8P3W8_9BACL</name>
<dbReference type="AlphaFoldDB" id="A0A3M8P3W8"/>
<accession>A0A3M8P3W8</accession>
<evidence type="ECO:0000256" key="1">
    <source>
        <dbReference type="ARBA" id="ARBA00009184"/>
    </source>
</evidence>
<dbReference type="InterPro" id="IPR023214">
    <property type="entry name" value="HAD_sf"/>
</dbReference>
<dbReference type="Gene3D" id="1.20.1440.100">
    <property type="entry name" value="SG protein - dephosphorylation function"/>
    <property type="match status" value="1"/>
</dbReference>
<dbReference type="NCBIfam" id="TIGR01488">
    <property type="entry name" value="HAD-SF-IB"/>
    <property type="match status" value="1"/>
</dbReference>